<dbReference type="InterPro" id="IPR021858">
    <property type="entry name" value="Fun_TF"/>
</dbReference>
<feature type="domain" description="Zn(2)-C6 fungal-type" evidence="3">
    <location>
        <begin position="21"/>
        <end position="51"/>
    </location>
</feature>
<dbReference type="SUPFAM" id="SSF57701">
    <property type="entry name" value="Zn2/Cys6 DNA-binding domain"/>
    <property type="match status" value="1"/>
</dbReference>
<dbReference type="PANTHER" id="PTHR47657:SF7">
    <property type="entry name" value="STEROL REGULATORY ELEMENT-BINDING PROTEIN ECM22"/>
    <property type="match status" value="1"/>
</dbReference>
<dbReference type="SMART" id="SM00066">
    <property type="entry name" value="GAL4"/>
    <property type="match status" value="1"/>
</dbReference>
<name>A0A6A6XWG3_9PLEO</name>
<feature type="compositionally biased region" description="Low complexity" evidence="2">
    <location>
        <begin position="53"/>
        <end position="71"/>
    </location>
</feature>
<dbReference type="CDD" id="cd00067">
    <property type="entry name" value="GAL4"/>
    <property type="match status" value="1"/>
</dbReference>
<dbReference type="Pfam" id="PF11951">
    <property type="entry name" value="Fungal_trans_2"/>
    <property type="match status" value="1"/>
</dbReference>
<sequence length="415" mass="46432">MPDVQYTGIGHRRSHPKSRLGCANCKRRRIKCDESKPRCKNCTRHSVICSFSATSQQSPNSSTNSPASTATIRRENSAPSEAHAVEENNYSVEWGPITAELMHNYTTTTCISISDNPIMQTFMQTNIPRIGFANEHVLHMILGLSALHLARFNPNRERFYLDHANRHYQAGLRVATSLLSSLNEENCHSLYLFSNLCTSFTLARGPVPGDFLLFSDNGPAEWMALFRGAHPVFDSYGEAIKNGPLAPMINDGIQAISRTQQPLPPEEMEQLTYLRGMIEATSASPEEACILNDNMDQLVRLFSSRYIGEGRKAQAQFRSIGIWLYRCSNDFTTLLRQHNPVALTIFAYSCVALNDLSANWVMGGWVPHILTGVHERLPLAYHPWIQWPIQQIGWIPPTSSPTSTVGRDIREGNAG</sequence>
<dbReference type="GO" id="GO:0008270">
    <property type="term" value="F:zinc ion binding"/>
    <property type="evidence" value="ECO:0007669"/>
    <property type="project" value="InterPro"/>
</dbReference>
<keyword evidence="1" id="KW-0539">Nucleus</keyword>
<dbReference type="Pfam" id="PF00172">
    <property type="entry name" value="Zn_clus"/>
    <property type="match status" value="1"/>
</dbReference>
<dbReference type="AlphaFoldDB" id="A0A6A6XWG3"/>
<keyword evidence="5" id="KW-1185">Reference proteome</keyword>
<feature type="region of interest" description="Disordered" evidence="2">
    <location>
        <begin position="53"/>
        <end position="84"/>
    </location>
</feature>
<dbReference type="PROSITE" id="PS00463">
    <property type="entry name" value="ZN2_CY6_FUNGAL_1"/>
    <property type="match status" value="1"/>
</dbReference>
<dbReference type="PROSITE" id="PS50048">
    <property type="entry name" value="ZN2_CY6_FUNGAL_2"/>
    <property type="match status" value="1"/>
</dbReference>
<evidence type="ECO:0000313" key="5">
    <source>
        <dbReference type="Proteomes" id="UP000799757"/>
    </source>
</evidence>
<organism evidence="4 5">
    <name type="scientific">Melanomma pulvis-pyrius CBS 109.77</name>
    <dbReference type="NCBI Taxonomy" id="1314802"/>
    <lineage>
        <taxon>Eukaryota</taxon>
        <taxon>Fungi</taxon>
        <taxon>Dikarya</taxon>
        <taxon>Ascomycota</taxon>
        <taxon>Pezizomycotina</taxon>
        <taxon>Dothideomycetes</taxon>
        <taxon>Pleosporomycetidae</taxon>
        <taxon>Pleosporales</taxon>
        <taxon>Melanommataceae</taxon>
        <taxon>Melanomma</taxon>
    </lineage>
</organism>
<dbReference type="Gene3D" id="4.10.240.10">
    <property type="entry name" value="Zn(2)-C6 fungal-type DNA-binding domain"/>
    <property type="match status" value="1"/>
</dbReference>
<dbReference type="EMBL" id="MU001749">
    <property type="protein sequence ID" value="KAF2800355.1"/>
    <property type="molecule type" value="Genomic_DNA"/>
</dbReference>
<reference evidence="4" key="1">
    <citation type="journal article" date="2020" name="Stud. Mycol.">
        <title>101 Dothideomycetes genomes: a test case for predicting lifestyles and emergence of pathogens.</title>
        <authorList>
            <person name="Haridas S."/>
            <person name="Albert R."/>
            <person name="Binder M."/>
            <person name="Bloem J."/>
            <person name="Labutti K."/>
            <person name="Salamov A."/>
            <person name="Andreopoulos B."/>
            <person name="Baker S."/>
            <person name="Barry K."/>
            <person name="Bills G."/>
            <person name="Bluhm B."/>
            <person name="Cannon C."/>
            <person name="Castanera R."/>
            <person name="Culley D."/>
            <person name="Daum C."/>
            <person name="Ezra D."/>
            <person name="Gonzalez J."/>
            <person name="Henrissat B."/>
            <person name="Kuo A."/>
            <person name="Liang C."/>
            <person name="Lipzen A."/>
            <person name="Lutzoni F."/>
            <person name="Magnuson J."/>
            <person name="Mondo S."/>
            <person name="Nolan M."/>
            <person name="Ohm R."/>
            <person name="Pangilinan J."/>
            <person name="Park H.-J."/>
            <person name="Ramirez L."/>
            <person name="Alfaro M."/>
            <person name="Sun H."/>
            <person name="Tritt A."/>
            <person name="Yoshinaga Y."/>
            <person name="Zwiers L.-H."/>
            <person name="Turgeon B."/>
            <person name="Goodwin S."/>
            <person name="Spatafora J."/>
            <person name="Crous P."/>
            <person name="Grigoriev I."/>
        </authorList>
    </citation>
    <scope>NUCLEOTIDE SEQUENCE</scope>
    <source>
        <strain evidence="4">CBS 109.77</strain>
    </source>
</reference>
<dbReference type="InterPro" id="IPR001138">
    <property type="entry name" value="Zn2Cys6_DnaBD"/>
</dbReference>
<evidence type="ECO:0000256" key="1">
    <source>
        <dbReference type="ARBA" id="ARBA00023242"/>
    </source>
</evidence>
<gene>
    <name evidence="4" type="ORF">K505DRAFT_228934</name>
</gene>
<evidence type="ECO:0000256" key="2">
    <source>
        <dbReference type="SAM" id="MobiDB-lite"/>
    </source>
</evidence>
<dbReference type="GO" id="GO:0000981">
    <property type="term" value="F:DNA-binding transcription factor activity, RNA polymerase II-specific"/>
    <property type="evidence" value="ECO:0007669"/>
    <property type="project" value="InterPro"/>
</dbReference>
<dbReference type="OrthoDB" id="416217at2759"/>
<evidence type="ECO:0000259" key="3">
    <source>
        <dbReference type="PROSITE" id="PS50048"/>
    </source>
</evidence>
<dbReference type="InterPro" id="IPR036864">
    <property type="entry name" value="Zn2-C6_fun-type_DNA-bd_sf"/>
</dbReference>
<dbReference type="PANTHER" id="PTHR47657">
    <property type="entry name" value="STEROL REGULATORY ELEMENT-BINDING PROTEIN ECM22"/>
    <property type="match status" value="1"/>
</dbReference>
<accession>A0A6A6XWG3</accession>
<proteinExistence type="predicted"/>
<evidence type="ECO:0000313" key="4">
    <source>
        <dbReference type="EMBL" id="KAF2800355.1"/>
    </source>
</evidence>
<protein>
    <recommendedName>
        <fullName evidence="3">Zn(2)-C6 fungal-type domain-containing protein</fullName>
    </recommendedName>
</protein>
<dbReference type="Proteomes" id="UP000799757">
    <property type="component" value="Unassembled WGS sequence"/>
</dbReference>
<dbReference type="InterPro" id="IPR052400">
    <property type="entry name" value="Zn2-C6_fungal_TF"/>
</dbReference>